<dbReference type="InterPro" id="IPR029069">
    <property type="entry name" value="HotDog_dom_sf"/>
</dbReference>
<dbReference type="Gene3D" id="3.10.129.10">
    <property type="entry name" value="Hotdog Thioesterase"/>
    <property type="match status" value="1"/>
</dbReference>
<protein>
    <submittedName>
        <fullName evidence="1">Thioesterase</fullName>
    </submittedName>
</protein>
<dbReference type="Proteomes" id="UP001156706">
    <property type="component" value="Unassembled WGS sequence"/>
</dbReference>
<proteinExistence type="predicted"/>
<sequence>MTTPTLLATEVFPMRWGDMDALGHLNNTLYFRFCEEARVRWLDQRGWGVRLDAGDGPILAATSCQFKVPLVYPCNIRLEIYLKKLGNSSFTLGHRIMRDDAPDQIAAEAEAVIVWCDYAAGTAKPLPEALRQQLEGAAV</sequence>
<dbReference type="PANTHER" id="PTHR31793:SF24">
    <property type="entry name" value="LONG-CHAIN ACYL-COA THIOESTERASE FADM"/>
    <property type="match status" value="1"/>
</dbReference>
<dbReference type="EMBL" id="BSOG01000001">
    <property type="protein sequence ID" value="GLR11968.1"/>
    <property type="molecule type" value="Genomic_DNA"/>
</dbReference>
<reference evidence="2" key="1">
    <citation type="journal article" date="2019" name="Int. J. Syst. Evol. Microbiol.">
        <title>The Global Catalogue of Microorganisms (GCM) 10K type strain sequencing project: providing services to taxonomists for standard genome sequencing and annotation.</title>
        <authorList>
            <consortium name="The Broad Institute Genomics Platform"/>
            <consortium name="The Broad Institute Genome Sequencing Center for Infectious Disease"/>
            <person name="Wu L."/>
            <person name="Ma J."/>
        </authorList>
    </citation>
    <scope>NUCLEOTIDE SEQUENCE [LARGE SCALE GENOMIC DNA]</scope>
    <source>
        <strain evidence="2">NBRC 110044</strain>
    </source>
</reference>
<dbReference type="RefSeq" id="WP_284195110.1">
    <property type="nucleotide sequence ID" value="NZ_BSOG01000001.1"/>
</dbReference>
<name>A0ABQ5YBV8_9NEIS</name>
<dbReference type="SUPFAM" id="SSF54637">
    <property type="entry name" value="Thioesterase/thiol ester dehydrase-isomerase"/>
    <property type="match status" value="1"/>
</dbReference>
<evidence type="ECO:0000313" key="1">
    <source>
        <dbReference type="EMBL" id="GLR11968.1"/>
    </source>
</evidence>
<dbReference type="InterPro" id="IPR050563">
    <property type="entry name" value="4-hydroxybenzoyl-CoA_TE"/>
</dbReference>
<organism evidence="1 2">
    <name type="scientific">Chitinimonas prasina</name>
    <dbReference type="NCBI Taxonomy" id="1434937"/>
    <lineage>
        <taxon>Bacteria</taxon>
        <taxon>Pseudomonadati</taxon>
        <taxon>Pseudomonadota</taxon>
        <taxon>Betaproteobacteria</taxon>
        <taxon>Neisseriales</taxon>
        <taxon>Chitinibacteraceae</taxon>
        <taxon>Chitinimonas</taxon>
    </lineage>
</organism>
<dbReference type="Pfam" id="PF13279">
    <property type="entry name" value="4HBT_2"/>
    <property type="match status" value="1"/>
</dbReference>
<comment type="caution">
    <text evidence="1">The sequence shown here is derived from an EMBL/GenBank/DDBJ whole genome shotgun (WGS) entry which is preliminary data.</text>
</comment>
<evidence type="ECO:0000313" key="2">
    <source>
        <dbReference type="Proteomes" id="UP001156706"/>
    </source>
</evidence>
<gene>
    <name evidence="1" type="ORF">GCM10007907_07580</name>
</gene>
<dbReference type="PANTHER" id="PTHR31793">
    <property type="entry name" value="4-HYDROXYBENZOYL-COA THIOESTERASE FAMILY MEMBER"/>
    <property type="match status" value="1"/>
</dbReference>
<accession>A0ABQ5YBV8</accession>
<keyword evidence="2" id="KW-1185">Reference proteome</keyword>
<dbReference type="CDD" id="cd00586">
    <property type="entry name" value="4HBT"/>
    <property type="match status" value="1"/>
</dbReference>